<evidence type="ECO:0000313" key="2">
    <source>
        <dbReference type="Proteomes" id="UP000267096"/>
    </source>
</evidence>
<gene>
    <name evidence="1" type="ORF">ASIM_LOCUS8960</name>
</gene>
<proteinExistence type="predicted"/>
<dbReference type="AlphaFoldDB" id="A0A0M3JNH8"/>
<protein>
    <submittedName>
        <fullName evidence="1 3">Uncharacterized protein</fullName>
    </submittedName>
</protein>
<dbReference type="WBParaSite" id="ASIM_0000921801-mRNA-1">
    <property type="protein sequence ID" value="ASIM_0000921801-mRNA-1"/>
    <property type="gene ID" value="ASIM_0000921801"/>
</dbReference>
<evidence type="ECO:0000313" key="1">
    <source>
        <dbReference type="EMBL" id="VDK35612.1"/>
    </source>
</evidence>
<keyword evidence="2" id="KW-1185">Reference proteome</keyword>
<sequence>MATLPNGLAFGGGAGGLAQLNGTIQFQQHPANNQLIAMNPPTTAAPPPPNGTIYHPQMYPQHLLPQPLYPPQHFANAAAAQQHQLVGFCANIEKFIAGSMIVKSFTNEILHTENFNERLMEI</sequence>
<reference evidence="3" key="1">
    <citation type="submission" date="2017-02" db="UniProtKB">
        <authorList>
            <consortium name="WormBaseParasite"/>
        </authorList>
    </citation>
    <scope>IDENTIFICATION</scope>
</reference>
<dbReference type="Proteomes" id="UP000267096">
    <property type="component" value="Unassembled WGS sequence"/>
</dbReference>
<organism evidence="3">
    <name type="scientific">Anisakis simplex</name>
    <name type="common">Herring worm</name>
    <dbReference type="NCBI Taxonomy" id="6269"/>
    <lineage>
        <taxon>Eukaryota</taxon>
        <taxon>Metazoa</taxon>
        <taxon>Ecdysozoa</taxon>
        <taxon>Nematoda</taxon>
        <taxon>Chromadorea</taxon>
        <taxon>Rhabditida</taxon>
        <taxon>Spirurina</taxon>
        <taxon>Ascaridomorpha</taxon>
        <taxon>Ascaridoidea</taxon>
        <taxon>Anisakidae</taxon>
        <taxon>Anisakis</taxon>
        <taxon>Anisakis simplex complex</taxon>
    </lineage>
</organism>
<dbReference type="EMBL" id="UYRR01025821">
    <property type="protein sequence ID" value="VDK35612.1"/>
    <property type="molecule type" value="Genomic_DNA"/>
</dbReference>
<accession>A0A0M3JNH8</accession>
<reference evidence="1 2" key="2">
    <citation type="submission" date="2018-11" db="EMBL/GenBank/DDBJ databases">
        <authorList>
            <consortium name="Pathogen Informatics"/>
        </authorList>
    </citation>
    <scope>NUCLEOTIDE SEQUENCE [LARGE SCALE GENOMIC DNA]</scope>
</reference>
<name>A0A0M3JNH8_ANISI</name>
<evidence type="ECO:0000313" key="3">
    <source>
        <dbReference type="WBParaSite" id="ASIM_0000921801-mRNA-1"/>
    </source>
</evidence>